<gene>
    <name evidence="5" type="ORF">ECPE_LOCUS8607</name>
</gene>
<dbReference type="PANTHER" id="PTHR10943">
    <property type="entry name" value="26S PROTEASOME NON-ATPASE REGULATORY SUBUNIT"/>
    <property type="match status" value="1"/>
</dbReference>
<keyword evidence="1" id="KW-0677">Repeat</keyword>
<evidence type="ECO:0000256" key="3">
    <source>
        <dbReference type="SAM" id="Phobius"/>
    </source>
</evidence>
<dbReference type="GO" id="GO:0008540">
    <property type="term" value="C:proteasome regulatory particle, base subcomplex"/>
    <property type="evidence" value="ECO:0007669"/>
    <property type="project" value="TreeGrafter"/>
</dbReference>
<dbReference type="AlphaFoldDB" id="A0A183ANS2"/>
<dbReference type="Proteomes" id="UP000272942">
    <property type="component" value="Unassembled WGS sequence"/>
</dbReference>
<keyword evidence="3" id="KW-0812">Transmembrane</keyword>
<reference evidence="7" key="1">
    <citation type="submission" date="2016-06" db="UniProtKB">
        <authorList>
            <consortium name="WormBaseParasite"/>
        </authorList>
    </citation>
    <scope>IDENTIFICATION</scope>
</reference>
<dbReference type="InterPro" id="IPR011989">
    <property type="entry name" value="ARM-like"/>
</dbReference>
<feature type="transmembrane region" description="Helical" evidence="3">
    <location>
        <begin position="29"/>
        <end position="50"/>
    </location>
</feature>
<reference evidence="5 6" key="2">
    <citation type="submission" date="2018-11" db="EMBL/GenBank/DDBJ databases">
        <authorList>
            <consortium name="Pathogen Informatics"/>
        </authorList>
    </citation>
    <scope>NUCLEOTIDE SEQUENCE [LARGE SCALE GENOMIC DNA]</scope>
    <source>
        <strain evidence="5 6">Egypt</strain>
    </source>
</reference>
<dbReference type="InterPro" id="IPR040623">
    <property type="entry name" value="RPN2_C"/>
</dbReference>
<evidence type="ECO:0000313" key="7">
    <source>
        <dbReference type="WBParaSite" id="ECPE_0000863301-mRNA-1"/>
    </source>
</evidence>
<dbReference type="WBParaSite" id="ECPE_0000863301-mRNA-1">
    <property type="protein sequence ID" value="ECPE_0000863301-mRNA-1"/>
    <property type="gene ID" value="ECPE_0000863301"/>
</dbReference>
<protein>
    <submittedName>
        <fullName evidence="7">RPN2_C domain-containing protein</fullName>
    </submittedName>
</protein>
<feature type="domain" description="26S proteasome regulatory subunit RPN2 C-terminal" evidence="4">
    <location>
        <begin position="45"/>
        <end position="149"/>
    </location>
</feature>
<evidence type="ECO:0000256" key="2">
    <source>
        <dbReference type="SAM" id="MobiDB-lite"/>
    </source>
</evidence>
<feature type="compositionally biased region" description="Acidic residues" evidence="2">
    <location>
        <begin position="190"/>
        <end position="199"/>
    </location>
</feature>
<dbReference type="GO" id="GO:0034515">
    <property type="term" value="C:proteasome storage granule"/>
    <property type="evidence" value="ECO:0007669"/>
    <property type="project" value="TreeGrafter"/>
</dbReference>
<feature type="region of interest" description="Disordered" evidence="2">
    <location>
        <begin position="66"/>
        <end position="151"/>
    </location>
</feature>
<dbReference type="GO" id="GO:0043161">
    <property type="term" value="P:proteasome-mediated ubiquitin-dependent protein catabolic process"/>
    <property type="evidence" value="ECO:0007669"/>
    <property type="project" value="TreeGrafter"/>
</dbReference>
<name>A0A183ANS2_9TREM</name>
<feature type="compositionally biased region" description="Basic and acidic residues" evidence="2">
    <location>
        <begin position="101"/>
        <end position="137"/>
    </location>
</feature>
<accession>A0A183ANS2</accession>
<keyword evidence="3" id="KW-1133">Transmembrane helix</keyword>
<dbReference type="Gene3D" id="1.25.10.10">
    <property type="entry name" value="Leucine-rich Repeat Variant"/>
    <property type="match status" value="1"/>
</dbReference>
<feature type="compositionally biased region" description="Basic and acidic residues" evidence="2">
    <location>
        <begin position="78"/>
        <end position="88"/>
    </location>
</feature>
<keyword evidence="3" id="KW-0472">Membrane</keyword>
<keyword evidence="6" id="KW-1185">Reference proteome</keyword>
<dbReference type="EMBL" id="UZAN01046210">
    <property type="protein sequence ID" value="VDP83863.1"/>
    <property type="molecule type" value="Genomic_DNA"/>
</dbReference>
<dbReference type="GO" id="GO:0005634">
    <property type="term" value="C:nucleus"/>
    <property type="evidence" value="ECO:0007669"/>
    <property type="project" value="TreeGrafter"/>
</dbReference>
<evidence type="ECO:0000313" key="6">
    <source>
        <dbReference type="Proteomes" id="UP000272942"/>
    </source>
</evidence>
<evidence type="ECO:0000256" key="1">
    <source>
        <dbReference type="ARBA" id="ARBA00022737"/>
    </source>
</evidence>
<dbReference type="Pfam" id="PF18004">
    <property type="entry name" value="RPN2_C"/>
    <property type="match status" value="1"/>
</dbReference>
<proteinExistence type="predicted"/>
<evidence type="ECO:0000313" key="5">
    <source>
        <dbReference type="EMBL" id="VDP83863.1"/>
    </source>
</evidence>
<dbReference type="PANTHER" id="PTHR10943:SF2">
    <property type="entry name" value="26S PROTEASOME NON-ATPASE REGULATORY SUBUNIT 1"/>
    <property type="match status" value="1"/>
</dbReference>
<evidence type="ECO:0000259" key="4">
    <source>
        <dbReference type="Pfam" id="PF18004"/>
    </source>
</evidence>
<feature type="compositionally biased region" description="Low complexity" evidence="2">
    <location>
        <begin position="177"/>
        <end position="189"/>
    </location>
</feature>
<sequence length="372" mass="40771">MQRIPLSLVIARNNNMAAAVGLLVFQNFWFWYPLTNFISLALTPTTLIALNKDLKMPKMQFRSNAKPSAFAYPQPLQPEKEKKREKVETAVLSITAKQRKKEADKKHHKEQQQRTKEGASKEEKMEVDTTDANKEAKPTTSTSTESKEEKAGILMVLDKRPQEAEVLVELVHGHGPTGARTATASSSGGTEEEEEEEEGYYQSTVVTIQDGKLKTDVEMDDGAGISEAKRSKRKHVTSGSGGRRTVKGAHTEPSPPKSFLFVDEEEGNAPAESQPSQGTSAAGGSSGAASHEPMEVEPTDPKNKPDRFLSMQLVAGCIILSGSHKFVHPTGRLVMPCLMSEETERCDFLGGSLLFNFVHALFKAFATLRLAL</sequence>
<dbReference type="OrthoDB" id="261572at2759"/>
<feature type="region of interest" description="Disordered" evidence="2">
    <location>
        <begin position="171"/>
        <end position="306"/>
    </location>
</feature>
<organism evidence="7">
    <name type="scientific">Echinostoma caproni</name>
    <dbReference type="NCBI Taxonomy" id="27848"/>
    <lineage>
        <taxon>Eukaryota</taxon>
        <taxon>Metazoa</taxon>
        <taxon>Spiralia</taxon>
        <taxon>Lophotrochozoa</taxon>
        <taxon>Platyhelminthes</taxon>
        <taxon>Trematoda</taxon>
        <taxon>Digenea</taxon>
        <taxon>Plagiorchiida</taxon>
        <taxon>Echinostomata</taxon>
        <taxon>Echinostomatoidea</taxon>
        <taxon>Echinostomatidae</taxon>
        <taxon>Echinostoma</taxon>
    </lineage>
</organism>
<feature type="compositionally biased region" description="Low complexity" evidence="2">
    <location>
        <begin position="278"/>
        <end position="290"/>
    </location>
</feature>